<evidence type="ECO:0000256" key="2">
    <source>
        <dbReference type="ARBA" id="ARBA00007965"/>
    </source>
</evidence>
<dbReference type="InterPro" id="IPR002259">
    <property type="entry name" value="Eqnu_transpt"/>
</dbReference>
<feature type="transmembrane region" description="Helical" evidence="7">
    <location>
        <begin position="166"/>
        <end position="189"/>
    </location>
</feature>
<dbReference type="GO" id="GO:0005886">
    <property type="term" value="C:plasma membrane"/>
    <property type="evidence" value="ECO:0007669"/>
    <property type="project" value="TreeGrafter"/>
</dbReference>
<gene>
    <name evidence="8" type="ORF">RJ641_002868</name>
</gene>
<dbReference type="InterPro" id="IPR036259">
    <property type="entry name" value="MFS_trans_sf"/>
</dbReference>
<dbReference type="Proteomes" id="UP001370490">
    <property type="component" value="Unassembled WGS sequence"/>
</dbReference>
<name>A0AAN8VBH6_9MAGN</name>
<evidence type="ECO:0000256" key="7">
    <source>
        <dbReference type="SAM" id="Phobius"/>
    </source>
</evidence>
<dbReference type="AlphaFoldDB" id="A0AAN8VBH6"/>
<keyword evidence="6 7" id="KW-0472">Membrane</keyword>
<evidence type="ECO:0000256" key="3">
    <source>
        <dbReference type="ARBA" id="ARBA00022448"/>
    </source>
</evidence>
<comment type="similarity">
    <text evidence="2">Belongs to the SLC29A/ENT transporter (TC 2.A.57) family.</text>
</comment>
<evidence type="ECO:0000256" key="4">
    <source>
        <dbReference type="ARBA" id="ARBA00022692"/>
    </source>
</evidence>
<dbReference type="PANTHER" id="PTHR10332">
    <property type="entry name" value="EQUILIBRATIVE NUCLEOSIDE TRANSPORTER"/>
    <property type="match status" value="1"/>
</dbReference>
<feature type="transmembrane region" description="Helical" evidence="7">
    <location>
        <begin position="70"/>
        <end position="89"/>
    </location>
</feature>
<feature type="transmembrane region" description="Helical" evidence="7">
    <location>
        <begin position="127"/>
        <end position="154"/>
    </location>
</feature>
<evidence type="ECO:0000256" key="1">
    <source>
        <dbReference type="ARBA" id="ARBA00004141"/>
    </source>
</evidence>
<evidence type="ECO:0000313" key="8">
    <source>
        <dbReference type="EMBL" id="KAK6931075.1"/>
    </source>
</evidence>
<feature type="transmembrane region" description="Helical" evidence="7">
    <location>
        <begin position="101"/>
        <end position="121"/>
    </location>
</feature>
<feature type="transmembrane region" description="Helical" evidence="7">
    <location>
        <begin position="298"/>
        <end position="322"/>
    </location>
</feature>
<proteinExistence type="inferred from homology"/>
<organism evidence="8 9">
    <name type="scientific">Dillenia turbinata</name>
    <dbReference type="NCBI Taxonomy" id="194707"/>
    <lineage>
        <taxon>Eukaryota</taxon>
        <taxon>Viridiplantae</taxon>
        <taxon>Streptophyta</taxon>
        <taxon>Embryophyta</taxon>
        <taxon>Tracheophyta</taxon>
        <taxon>Spermatophyta</taxon>
        <taxon>Magnoliopsida</taxon>
        <taxon>eudicotyledons</taxon>
        <taxon>Gunneridae</taxon>
        <taxon>Pentapetalae</taxon>
        <taxon>Dilleniales</taxon>
        <taxon>Dilleniaceae</taxon>
        <taxon>Dillenia</taxon>
    </lineage>
</organism>
<dbReference type="GO" id="GO:0005337">
    <property type="term" value="F:nucleoside transmembrane transporter activity"/>
    <property type="evidence" value="ECO:0007669"/>
    <property type="project" value="InterPro"/>
</dbReference>
<feature type="transmembrane region" description="Helical" evidence="7">
    <location>
        <begin position="32"/>
        <end position="50"/>
    </location>
</feature>
<evidence type="ECO:0000313" key="9">
    <source>
        <dbReference type="Proteomes" id="UP001370490"/>
    </source>
</evidence>
<feature type="transmembrane region" description="Helical" evidence="7">
    <location>
        <begin position="393"/>
        <end position="416"/>
    </location>
</feature>
<evidence type="ECO:0000256" key="5">
    <source>
        <dbReference type="ARBA" id="ARBA00022989"/>
    </source>
</evidence>
<feature type="transmembrane region" description="Helical" evidence="7">
    <location>
        <begin position="334"/>
        <end position="353"/>
    </location>
</feature>
<feature type="transmembrane region" description="Helical" evidence="7">
    <location>
        <begin position="359"/>
        <end position="381"/>
    </location>
</feature>
<keyword evidence="9" id="KW-1185">Reference proteome</keyword>
<comment type="subcellular location">
    <subcellularLocation>
        <location evidence="1">Membrane</location>
        <topology evidence="1">Multi-pass membrane protein</topology>
    </subcellularLocation>
</comment>
<dbReference type="SUPFAM" id="SSF103473">
    <property type="entry name" value="MFS general substrate transporter"/>
    <property type="match status" value="1"/>
</dbReference>
<feature type="transmembrane region" description="Helical" evidence="7">
    <location>
        <begin position="266"/>
        <end position="286"/>
    </location>
</feature>
<keyword evidence="5 7" id="KW-1133">Transmembrane helix</keyword>
<evidence type="ECO:0000256" key="6">
    <source>
        <dbReference type="ARBA" id="ARBA00023136"/>
    </source>
</evidence>
<reference evidence="8 9" key="1">
    <citation type="submission" date="2023-12" db="EMBL/GenBank/DDBJ databases">
        <title>A high-quality genome assembly for Dillenia turbinata (Dilleniales).</title>
        <authorList>
            <person name="Chanderbali A."/>
        </authorList>
    </citation>
    <scope>NUCLEOTIDE SEQUENCE [LARGE SCALE GENOMIC DNA]</scope>
    <source>
        <strain evidence="8">LSX21</strain>
        <tissue evidence="8">Leaf</tissue>
    </source>
</reference>
<dbReference type="Pfam" id="PF01733">
    <property type="entry name" value="Nucleoside_tran"/>
    <property type="match status" value="1"/>
</dbReference>
<feature type="transmembrane region" description="Helical" evidence="7">
    <location>
        <begin position="201"/>
        <end position="221"/>
    </location>
</feature>
<protein>
    <submittedName>
        <fullName evidence="8">Equilibrative nucleoside transporter</fullName>
    </submittedName>
</protein>
<keyword evidence="3" id="KW-0813">Transport</keyword>
<dbReference type="PANTHER" id="PTHR10332:SF10">
    <property type="entry name" value="EQUILIBRATIVE NUCLEOSIDE TRANSPORTER 4"/>
    <property type="match status" value="1"/>
</dbReference>
<accession>A0AAN8VBH6</accession>
<sequence>MGVSVGTATGGDLESALLLATDKNIPKDSFHLAYIIYFALGAGSLLPWNAFITAVDYFDYIYPDVSVDRIFAVVYMVVALIGLLFIVVYAEKSNPRVRINVGLGTYVVSLLVVPVMDGVYIKGQTGLYSGFYVTIGAVALSGVGDALVQGGVIGSAGELPERYMQAVVAGTAASGVLVSFLRIFTKAVYSQDEQGLRSSALLYFSVSIVFMAVCVVLYNVAPKLPIIKHYQVLKMQAVNEEKEEKGLMSRSAWRSTLSDIIGRTKWYGLGVLLIYGVTLSIYPGYVTEDVHSPTLKDWYAIILITGYNVFDLIGKCLTAVYLLQNEKVAMGSSVARLLFYPLFYLCLHGPSLFRTEIPVTILTCLLGVTHGYFTSVLMILAPKVVPLQHAGTAGIVMVLFLVVGLAIGSVVAWFWVI</sequence>
<comment type="caution">
    <text evidence="8">The sequence shown here is derived from an EMBL/GenBank/DDBJ whole genome shotgun (WGS) entry which is preliminary data.</text>
</comment>
<keyword evidence="4 7" id="KW-0812">Transmembrane</keyword>
<dbReference type="EMBL" id="JBAMMX010000011">
    <property type="protein sequence ID" value="KAK6931075.1"/>
    <property type="molecule type" value="Genomic_DNA"/>
</dbReference>
<dbReference type="PIRSF" id="PIRSF016379">
    <property type="entry name" value="ENT"/>
    <property type="match status" value="1"/>
</dbReference>